<gene>
    <name evidence="3" type="ORF">SNE40_010020</name>
</gene>
<dbReference type="GO" id="GO:0003700">
    <property type="term" value="F:DNA-binding transcription factor activity"/>
    <property type="evidence" value="ECO:0007669"/>
    <property type="project" value="TreeGrafter"/>
</dbReference>
<evidence type="ECO:0000256" key="1">
    <source>
        <dbReference type="SAM" id="MobiDB-lite"/>
    </source>
</evidence>
<protein>
    <recommendedName>
        <fullName evidence="2">BHLH domain-containing protein</fullName>
    </recommendedName>
</protein>
<feature type="compositionally biased region" description="Polar residues" evidence="1">
    <location>
        <begin position="125"/>
        <end position="139"/>
    </location>
</feature>
<dbReference type="InterPro" id="IPR050359">
    <property type="entry name" value="bHLH_transcription_factors"/>
</dbReference>
<accession>A0AAN8PR44</accession>
<dbReference type="Pfam" id="PF00010">
    <property type="entry name" value="HLH"/>
    <property type="match status" value="1"/>
</dbReference>
<dbReference type="PANTHER" id="PTHR19290">
    <property type="entry name" value="BASIC HELIX-LOOP-HELIX PROTEIN NEUROGENIN-RELATED"/>
    <property type="match status" value="1"/>
</dbReference>
<evidence type="ECO:0000259" key="2">
    <source>
        <dbReference type="PROSITE" id="PS50888"/>
    </source>
</evidence>
<evidence type="ECO:0000313" key="3">
    <source>
        <dbReference type="EMBL" id="KAK6182307.1"/>
    </source>
</evidence>
<dbReference type="GO" id="GO:0046983">
    <property type="term" value="F:protein dimerization activity"/>
    <property type="evidence" value="ECO:0007669"/>
    <property type="project" value="InterPro"/>
</dbReference>
<evidence type="ECO:0000313" key="4">
    <source>
        <dbReference type="Proteomes" id="UP001347796"/>
    </source>
</evidence>
<comment type="caution">
    <text evidence="3">The sequence shown here is derived from an EMBL/GenBank/DDBJ whole genome shotgun (WGS) entry which is preliminary data.</text>
</comment>
<sequence>MDLQDVGEMSSVGDIEKRNGQKYNFRKSSVIKRIRVEEKQKMTKVEKPKIKSRPQPLSKYRRKSANLRERTRINDMNTAYEELRLALPEMTGPDNKSKLPKQTILRLALNYIRALRGVLGYEDNQGLNSDGDSNSLATDNSSSEEGSNSCSSPCYLSDKSTELLRNESTKNA</sequence>
<dbReference type="GO" id="GO:0009653">
    <property type="term" value="P:anatomical structure morphogenesis"/>
    <property type="evidence" value="ECO:0007669"/>
    <property type="project" value="TreeGrafter"/>
</dbReference>
<feature type="region of interest" description="Disordered" evidence="1">
    <location>
        <begin position="41"/>
        <end position="71"/>
    </location>
</feature>
<feature type="region of interest" description="Disordered" evidence="1">
    <location>
        <begin position="123"/>
        <end position="172"/>
    </location>
</feature>
<keyword evidence="4" id="KW-1185">Reference proteome</keyword>
<dbReference type="Proteomes" id="UP001347796">
    <property type="component" value="Unassembled WGS sequence"/>
</dbReference>
<dbReference type="GO" id="GO:0005634">
    <property type="term" value="C:nucleus"/>
    <property type="evidence" value="ECO:0007669"/>
    <property type="project" value="TreeGrafter"/>
</dbReference>
<name>A0AAN8PR44_PATCE</name>
<reference evidence="3 4" key="1">
    <citation type="submission" date="2024-01" db="EMBL/GenBank/DDBJ databases">
        <title>The genome of the rayed Mediterranean limpet Patella caerulea (Linnaeus, 1758).</title>
        <authorList>
            <person name="Anh-Thu Weber A."/>
            <person name="Halstead-Nussloch G."/>
        </authorList>
    </citation>
    <scope>NUCLEOTIDE SEQUENCE [LARGE SCALE GENOMIC DNA]</scope>
    <source>
        <strain evidence="3">AATW-2023a</strain>
        <tissue evidence="3">Whole specimen</tissue>
    </source>
</reference>
<feature type="domain" description="BHLH" evidence="2">
    <location>
        <begin position="60"/>
        <end position="115"/>
    </location>
</feature>
<feature type="compositionally biased region" description="Basic and acidic residues" evidence="1">
    <location>
        <begin position="159"/>
        <end position="172"/>
    </location>
</feature>
<dbReference type="EMBL" id="JAZGQO010000007">
    <property type="protein sequence ID" value="KAK6182307.1"/>
    <property type="molecule type" value="Genomic_DNA"/>
</dbReference>
<proteinExistence type="predicted"/>
<dbReference type="InterPro" id="IPR011598">
    <property type="entry name" value="bHLH_dom"/>
</dbReference>
<dbReference type="SMART" id="SM00353">
    <property type="entry name" value="HLH"/>
    <property type="match status" value="1"/>
</dbReference>
<dbReference type="GO" id="GO:0045944">
    <property type="term" value="P:positive regulation of transcription by RNA polymerase II"/>
    <property type="evidence" value="ECO:0007669"/>
    <property type="project" value="TreeGrafter"/>
</dbReference>
<dbReference type="PANTHER" id="PTHR19290:SF147">
    <property type="entry name" value="HELIX-LOOP-HELIX PROTEIN DELILAH"/>
    <property type="match status" value="1"/>
</dbReference>
<dbReference type="SUPFAM" id="SSF47459">
    <property type="entry name" value="HLH, helix-loop-helix DNA-binding domain"/>
    <property type="match status" value="1"/>
</dbReference>
<organism evidence="3 4">
    <name type="scientific">Patella caerulea</name>
    <name type="common">Rayed Mediterranean limpet</name>
    <dbReference type="NCBI Taxonomy" id="87958"/>
    <lineage>
        <taxon>Eukaryota</taxon>
        <taxon>Metazoa</taxon>
        <taxon>Spiralia</taxon>
        <taxon>Lophotrochozoa</taxon>
        <taxon>Mollusca</taxon>
        <taxon>Gastropoda</taxon>
        <taxon>Patellogastropoda</taxon>
        <taxon>Patelloidea</taxon>
        <taxon>Patellidae</taxon>
        <taxon>Patella</taxon>
    </lineage>
</organism>
<dbReference type="PROSITE" id="PS50888">
    <property type="entry name" value="BHLH"/>
    <property type="match status" value="1"/>
</dbReference>
<dbReference type="AlphaFoldDB" id="A0AAN8PR44"/>
<dbReference type="InterPro" id="IPR036638">
    <property type="entry name" value="HLH_DNA-bd_sf"/>
</dbReference>
<dbReference type="Gene3D" id="4.10.280.10">
    <property type="entry name" value="Helix-loop-helix DNA-binding domain"/>
    <property type="match status" value="1"/>
</dbReference>
<feature type="compositionally biased region" description="Low complexity" evidence="1">
    <location>
        <begin position="140"/>
        <end position="152"/>
    </location>
</feature>
<dbReference type="GO" id="GO:0070888">
    <property type="term" value="F:E-box binding"/>
    <property type="evidence" value="ECO:0007669"/>
    <property type="project" value="TreeGrafter"/>
</dbReference>